<protein>
    <submittedName>
        <fullName evidence="2">Uncharacterized protein</fullName>
    </submittedName>
</protein>
<feature type="region of interest" description="Disordered" evidence="1">
    <location>
        <begin position="21"/>
        <end position="54"/>
    </location>
</feature>
<organism evidence="2 3">
    <name type="scientific">Rangifer tarandus platyrhynchus</name>
    <name type="common">Svalbard reindeer</name>
    <dbReference type="NCBI Taxonomy" id="3082113"/>
    <lineage>
        <taxon>Eukaryota</taxon>
        <taxon>Metazoa</taxon>
        <taxon>Chordata</taxon>
        <taxon>Craniata</taxon>
        <taxon>Vertebrata</taxon>
        <taxon>Euteleostomi</taxon>
        <taxon>Mammalia</taxon>
        <taxon>Eutheria</taxon>
        <taxon>Laurasiatheria</taxon>
        <taxon>Artiodactyla</taxon>
        <taxon>Ruminantia</taxon>
        <taxon>Pecora</taxon>
        <taxon>Cervidae</taxon>
        <taxon>Odocoileinae</taxon>
        <taxon>Rangifer</taxon>
    </lineage>
</organism>
<feature type="region of interest" description="Disordered" evidence="1">
    <location>
        <begin position="212"/>
        <end position="243"/>
    </location>
</feature>
<reference evidence="2" key="1">
    <citation type="submission" date="2023-04" db="EMBL/GenBank/DDBJ databases">
        <authorList>
            <consortium name="ELIXIR-Norway"/>
        </authorList>
    </citation>
    <scope>NUCLEOTIDE SEQUENCE [LARGE SCALE GENOMIC DNA]</scope>
</reference>
<feature type="region of interest" description="Disordered" evidence="1">
    <location>
        <begin position="143"/>
        <end position="185"/>
    </location>
</feature>
<evidence type="ECO:0000313" key="3">
    <source>
        <dbReference type="Proteomes" id="UP001176941"/>
    </source>
</evidence>
<feature type="compositionally biased region" description="Low complexity" evidence="1">
    <location>
        <begin position="26"/>
        <end position="36"/>
    </location>
</feature>
<evidence type="ECO:0000256" key="1">
    <source>
        <dbReference type="SAM" id="MobiDB-lite"/>
    </source>
</evidence>
<gene>
    <name evidence="2" type="ORF">MRATA1EN1_LOCUS27279</name>
</gene>
<evidence type="ECO:0000313" key="2">
    <source>
        <dbReference type="EMBL" id="CAI9178317.1"/>
    </source>
</evidence>
<name>A0ABN8ZZZ4_RANTA</name>
<keyword evidence="3" id="KW-1185">Reference proteome</keyword>
<dbReference type="EMBL" id="OX459943">
    <property type="protein sequence ID" value="CAI9178317.1"/>
    <property type="molecule type" value="Genomic_DNA"/>
</dbReference>
<sequence>MQHPRTDFRGHVRTCKALAGRGLQPGRGTARGAAGRHQGTLSPDRGARRQGRAQAKVCRPRAPPRCRAARRGSQSLLAAQVWPRWTPDSGGCPSAQRRLNPGTPVVLGRTHSGLQAHSEPSMVPVLRKTSRNLYVWYSRSRDPLTAPEGPHSPGAAVSVGPSPPGPTSALGHPVRSPVEPTGPGSKSFPYTGGWGGKTPVQTGHLVWPRPLTPAESLPRGRGWGGGVHPGSHPQLPPRPPRGAPVVWEGLWVF</sequence>
<proteinExistence type="predicted"/>
<dbReference type="Proteomes" id="UP001176941">
    <property type="component" value="Chromosome 7"/>
</dbReference>
<accession>A0ABN8ZZZ4</accession>